<dbReference type="PANTHER" id="PTHR24147:SF53">
    <property type="entry name" value="ANKYRIN REPEAT DOMAIN 26"/>
    <property type="match status" value="1"/>
</dbReference>
<dbReference type="InterPro" id="IPR039497">
    <property type="entry name" value="CC144C-like_CC_dom"/>
</dbReference>
<dbReference type="EMBL" id="CAIIXF020000005">
    <property type="protein sequence ID" value="CAH1784759.1"/>
    <property type="molecule type" value="Genomic_DNA"/>
</dbReference>
<keyword evidence="1" id="KW-0175">Coiled coil</keyword>
<proteinExistence type="predicted"/>
<dbReference type="InterPro" id="IPR050657">
    <property type="entry name" value="Ankyrin_repeat_domain"/>
</dbReference>
<organism evidence="3 4">
    <name type="scientific">Owenia fusiformis</name>
    <name type="common">Polychaete worm</name>
    <dbReference type="NCBI Taxonomy" id="6347"/>
    <lineage>
        <taxon>Eukaryota</taxon>
        <taxon>Metazoa</taxon>
        <taxon>Spiralia</taxon>
        <taxon>Lophotrochozoa</taxon>
        <taxon>Annelida</taxon>
        <taxon>Polychaeta</taxon>
        <taxon>Sedentaria</taxon>
        <taxon>Canalipalpata</taxon>
        <taxon>Sabellida</taxon>
        <taxon>Oweniida</taxon>
        <taxon>Oweniidae</taxon>
        <taxon>Owenia</taxon>
    </lineage>
</organism>
<gene>
    <name evidence="3" type="ORF">OFUS_LOCUS10898</name>
</gene>
<dbReference type="Proteomes" id="UP000749559">
    <property type="component" value="Unassembled WGS sequence"/>
</dbReference>
<feature type="domain" description="CCDC144C-like coiled-coil" evidence="2">
    <location>
        <begin position="8"/>
        <end position="131"/>
    </location>
</feature>
<protein>
    <recommendedName>
        <fullName evidence="2">CCDC144C-like coiled-coil domain-containing protein</fullName>
    </recommendedName>
</protein>
<evidence type="ECO:0000313" key="3">
    <source>
        <dbReference type="EMBL" id="CAH1784759.1"/>
    </source>
</evidence>
<dbReference type="Pfam" id="PF14915">
    <property type="entry name" value="CCDC144C"/>
    <property type="match status" value="1"/>
</dbReference>
<name>A0A8J1XFJ2_OWEFU</name>
<feature type="non-terminal residue" evidence="3">
    <location>
        <position position="131"/>
    </location>
</feature>
<reference evidence="3" key="1">
    <citation type="submission" date="2022-03" db="EMBL/GenBank/DDBJ databases">
        <authorList>
            <person name="Martin C."/>
        </authorList>
    </citation>
    <scope>NUCLEOTIDE SEQUENCE</scope>
</reference>
<evidence type="ECO:0000259" key="2">
    <source>
        <dbReference type="Pfam" id="PF14915"/>
    </source>
</evidence>
<comment type="caution">
    <text evidence="3">The sequence shown here is derived from an EMBL/GenBank/DDBJ whole genome shotgun (WGS) entry which is preliminary data.</text>
</comment>
<dbReference type="OrthoDB" id="366390at2759"/>
<accession>A0A8J1XFJ2</accession>
<evidence type="ECO:0000256" key="1">
    <source>
        <dbReference type="ARBA" id="ARBA00023054"/>
    </source>
</evidence>
<dbReference type="PANTHER" id="PTHR24147">
    <property type="entry name" value="ANKYRIN REPEAT DOMAIN 36-RELATED"/>
    <property type="match status" value="1"/>
</dbReference>
<feature type="non-terminal residue" evidence="3">
    <location>
        <position position="1"/>
    </location>
</feature>
<keyword evidence="4" id="KW-1185">Reference proteome</keyword>
<dbReference type="AlphaFoldDB" id="A0A8J1XFJ2"/>
<evidence type="ECO:0000313" key="4">
    <source>
        <dbReference type="Proteomes" id="UP000749559"/>
    </source>
</evidence>
<sequence>LEEADEDRKNAYDSMEKRRAENYGLKMELEREKSRYRDDQAMWTTENDELSNKVEDLKSDIKLNEEALAHASMQYNVQLSAVKTENSVLASNLEKEKAAREKFETESTSLMTRFNQASTELDRAQQARNEL</sequence>